<reference evidence="7" key="1">
    <citation type="journal article" date="2020" name="mSystems">
        <title>Genome- and Community-Level Interaction Insights into Carbon Utilization and Element Cycling Functions of Hydrothermarchaeota in Hydrothermal Sediment.</title>
        <authorList>
            <person name="Zhou Z."/>
            <person name="Liu Y."/>
            <person name="Xu W."/>
            <person name="Pan J."/>
            <person name="Luo Z.H."/>
            <person name="Li M."/>
        </authorList>
    </citation>
    <scope>NUCLEOTIDE SEQUENCE</scope>
    <source>
        <strain evidence="7">SpSt-997</strain>
    </source>
</reference>
<evidence type="ECO:0000313" key="7">
    <source>
        <dbReference type="EMBL" id="HGC44083.1"/>
    </source>
</evidence>
<evidence type="ECO:0000256" key="2">
    <source>
        <dbReference type="ARBA" id="ARBA00022475"/>
    </source>
</evidence>
<dbReference type="InterPro" id="IPR012556">
    <property type="entry name" value="Entericidin"/>
</dbReference>
<comment type="similarity">
    <text evidence="1">Belongs to the EcnA/EcnB lipoprotein family.</text>
</comment>
<comment type="caution">
    <text evidence="7">The sequence shown here is derived from an EMBL/GenBank/DDBJ whole genome shotgun (WGS) entry which is preliminary data.</text>
</comment>
<evidence type="ECO:0000256" key="5">
    <source>
        <dbReference type="ARBA" id="ARBA00023139"/>
    </source>
</evidence>
<dbReference type="GO" id="GO:0016020">
    <property type="term" value="C:membrane"/>
    <property type="evidence" value="ECO:0007669"/>
    <property type="project" value="InterPro"/>
</dbReference>
<accession>A0A8J4M7T1</accession>
<dbReference type="AlphaFoldDB" id="A0A8J4M7T1"/>
<dbReference type="GO" id="GO:0009636">
    <property type="term" value="P:response to toxic substance"/>
    <property type="evidence" value="ECO:0007669"/>
    <property type="project" value="InterPro"/>
</dbReference>
<gene>
    <name evidence="7" type="ORF">ENY07_12815</name>
</gene>
<evidence type="ECO:0000256" key="1">
    <source>
        <dbReference type="ARBA" id="ARBA00010296"/>
    </source>
</evidence>
<keyword evidence="6 7" id="KW-0449">Lipoprotein</keyword>
<dbReference type="PROSITE" id="PS51257">
    <property type="entry name" value="PROKAR_LIPOPROTEIN"/>
    <property type="match status" value="1"/>
</dbReference>
<keyword evidence="4" id="KW-0472">Membrane</keyword>
<evidence type="ECO:0000256" key="6">
    <source>
        <dbReference type="ARBA" id="ARBA00023288"/>
    </source>
</evidence>
<protein>
    <submittedName>
        <fullName evidence="7">Entericidin A/B family lipoprotein</fullName>
    </submittedName>
</protein>
<keyword evidence="3" id="KW-0732">Signal</keyword>
<dbReference type="Pfam" id="PF08085">
    <property type="entry name" value="Entericidin"/>
    <property type="match status" value="1"/>
</dbReference>
<dbReference type="EMBL" id="DTQM01000241">
    <property type="protein sequence ID" value="HGC44083.1"/>
    <property type="molecule type" value="Genomic_DNA"/>
</dbReference>
<organism evidence="7">
    <name type="scientific">Acidicaldus sp</name>
    <dbReference type="NCBI Taxonomy" id="1872105"/>
    <lineage>
        <taxon>Bacteria</taxon>
        <taxon>Pseudomonadati</taxon>
        <taxon>Pseudomonadota</taxon>
        <taxon>Alphaproteobacteria</taxon>
        <taxon>Acetobacterales</taxon>
        <taxon>Acetobacteraceae</taxon>
        <taxon>Acidicaldus</taxon>
    </lineage>
</organism>
<keyword evidence="5" id="KW-0564">Palmitate</keyword>
<name>A0A8J4M7T1_9PROT</name>
<sequence length="51" mass="5280">MYKRITMLIFSLLGLLGALPLLGACHTTAGAGQDISQAGQAIEKSADQHAP</sequence>
<proteinExistence type="inferred from homology"/>
<keyword evidence="2" id="KW-1003">Cell membrane</keyword>
<evidence type="ECO:0000256" key="3">
    <source>
        <dbReference type="ARBA" id="ARBA00022729"/>
    </source>
</evidence>
<evidence type="ECO:0000256" key="4">
    <source>
        <dbReference type="ARBA" id="ARBA00023136"/>
    </source>
</evidence>